<sequence length="575" mass="62694">MERHLSDMASGSTWHPLPPFPDLPSLMILPKFSASSYTLHVTDLANVWVETLDRRGILLRSLQEDTSIDLSDGDPDQWAVFLSKLNTAFDPTSPDHHSTSLSLAASSPERTSAVEGGLILHVTCVLPRPLKPLRWPVYLTKCPPASLASELVLPLIQAQHERNLEIQDLIARLQEKDAVIMKLVDKLEAMHTGLEHVFNSLSGKRKPSRAAAEEKVKGLAVFSESDWRPRINAKRELVRDVPSLIRKVFIESGLHCNTDADVGASHRLNDWWTKLDSTQVAAIKPQNETPKKTPAGSLQTTKGAVEKNDDDFQVQVTPPHLQSQGRTISHSKTADDTTDEDDSSAEIPDSHPAPSPEKPRTRIGSVGGRKISNKDDSPSQSSRTVPAEDDDTVSESDQEPVRSKSPKRMNPRLGTIGRSKEPSPPPAKSPSPAPPPPKDDDDETASGSDDSEDEPPKSRSRPPPAPAPRNKGGLGRIGGNPKSRTTPEPTEAPRASTPKAGSSKATASPAKPAGRKLGVIGKKPESDGKRLRSETPEEAAAEPETEEQRTERRRAELAKELERKAAAPTKKKRRF</sequence>
<evidence type="ECO:0000313" key="2">
    <source>
        <dbReference type="Proteomes" id="UP001497700"/>
    </source>
</evidence>
<accession>A0ACB9ZET2</accession>
<proteinExistence type="predicted"/>
<dbReference type="Proteomes" id="UP001497700">
    <property type="component" value="Unassembled WGS sequence"/>
</dbReference>
<organism evidence="1 2">
    <name type="scientific">Hypoxylon rubiginosum</name>
    <dbReference type="NCBI Taxonomy" id="110542"/>
    <lineage>
        <taxon>Eukaryota</taxon>
        <taxon>Fungi</taxon>
        <taxon>Dikarya</taxon>
        <taxon>Ascomycota</taxon>
        <taxon>Pezizomycotina</taxon>
        <taxon>Sordariomycetes</taxon>
        <taxon>Xylariomycetidae</taxon>
        <taxon>Xylariales</taxon>
        <taxon>Hypoxylaceae</taxon>
        <taxon>Hypoxylon</taxon>
    </lineage>
</organism>
<dbReference type="EMBL" id="MU393428">
    <property type="protein sequence ID" value="KAI4869684.1"/>
    <property type="molecule type" value="Genomic_DNA"/>
</dbReference>
<reference evidence="1 2" key="1">
    <citation type="journal article" date="2022" name="New Phytol.">
        <title>Ecological generalism drives hyperdiversity of secondary metabolite gene clusters in xylarialean endophytes.</title>
        <authorList>
            <person name="Franco M.E.E."/>
            <person name="Wisecaver J.H."/>
            <person name="Arnold A.E."/>
            <person name="Ju Y.M."/>
            <person name="Slot J.C."/>
            <person name="Ahrendt S."/>
            <person name="Moore L.P."/>
            <person name="Eastman K.E."/>
            <person name="Scott K."/>
            <person name="Konkel Z."/>
            <person name="Mondo S.J."/>
            <person name="Kuo A."/>
            <person name="Hayes R.D."/>
            <person name="Haridas S."/>
            <person name="Andreopoulos B."/>
            <person name="Riley R."/>
            <person name="LaButti K."/>
            <person name="Pangilinan J."/>
            <person name="Lipzen A."/>
            <person name="Amirebrahimi M."/>
            <person name="Yan J."/>
            <person name="Adam C."/>
            <person name="Keymanesh K."/>
            <person name="Ng V."/>
            <person name="Louie K."/>
            <person name="Northen T."/>
            <person name="Drula E."/>
            <person name="Henrissat B."/>
            <person name="Hsieh H.M."/>
            <person name="Youens-Clark K."/>
            <person name="Lutzoni F."/>
            <person name="Miadlikowska J."/>
            <person name="Eastwood D.C."/>
            <person name="Hamelin R.C."/>
            <person name="Grigoriev I.V."/>
            <person name="U'Ren J.M."/>
        </authorList>
    </citation>
    <scope>NUCLEOTIDE SEQUENCE [LARGE SCALE GENOMIC DNA]</scope>
    <source>
        <strain evidence="1 2">CBS 119005</strain>
    </source>
</reference>
<name>A0ACB9ZET2_9PEZI</name>
<evidence type="ECO:0000313" key="1">
    <source>
        <dbReference type="EMBL" id="KAI4869684.1"/>
    </source>
</evidence>
<protein>
    <submittedName>
        <fullName evidence="1">XLF-domain-containing protein</fullName>
    </submittedName>
</protein>
<comment type="caution">
    <text evidence="1">The sequence shown here is derived from an EMBL/GenBank/DDBJ whole genome shotgun (WGS) entry which is preliminary data.</text>
</comment>
<gene>
    <name evidence="1" type="ORF">F4820DRAFT_405618</name>
</gene>
<keyword evidence="2" id="KW-1185">Reference proteome</keyword>